<name>A0A915L4G2_ROMCU</name>
<sequence length="78" mass="8702">MEYGRRSVSSKLKKAIVEYQGLIIFSTVTLDENWSHVTFSKIVANHIDGKTHAILVGKHGHVTLWRSRLTDAPTGLKG</sequence>
<accession>A0A915L4G2</accession>
<keyword evidence="1" id="KW-1185">Reference proteome</keyword>
<reference evidence="2" key="1">
    <citation type="submission" date="2022-11" db="UniProtKB">
        <authorList>
            <consortium name="WormBaseParasite"/>
        </authorList>
    </citation>
    <scope>IDENTIFICATION</scope>
</reference>
<proteinExistence type="predicted"/>
<dbReference type="WBParaSite" id="nRc.2.0.1.t44665-RA">
    <property type="protein sequence ID" value="nRc.2.0.1.t44665-RA"/>
    <property type="gene ID" value="nRc.2.0.1.g44665"/>
</dbReference>
<evidence type="ECO:0000313" key="1">
    <source>
        <dbReference type="Proteomes" id="UP000887565"/>
    </source>
</evidence>
<dbReference type="AlphaFoldDB" id="A0A915L4G2"/>
<evidence type="ECO:0000313" key="2">
    <source>
        <dbReference type="WBParaSite" id="nRc.2.0.1.t44665-RA"/>
    </source>
</evidence>
<protein>
    <submittedName>
        <fullName evidence="2">Uncharacterized protein</fullName>
    </submittedName>
</protein>
<organism evidence="1 2">
    <name type="scientific">Romanomermis culicivorax</name>
    <name type="common">Nematode worm</name>
    <dbReference type="NCBI Taxonomy" id="13658"/>
    <lineage>
        <taxon>Eukaryota</taxon>
        <taxon>Metazoa</taxon>
        <taxon>Ecdysozoa</taxon>
        <taxon>Nematoda</taxon>
        <taxon>Enoplea</taxon>
        <taxon>Dorylaimia</taxon>
        <taxon>Mermithida</taxon>
        <taxon>Mermithoidea</taxon>
        <taxon>Mermithidae</taxon>
        <taxon>Romanomermis</taxon>
    </lineage>
</organism>
<dbReference type="Proteomes" id="UP000887565">
    <property type="component" value="Unplaced"/>
</dbReference>